<keyword evidence="2" id="KW-0812">Transmembrane</keyword>
<dbReference type="InterPro" id="IPR048389">
    <property type="entry name" value="YciQ-like_C"/>
</dbReference>
<feature type="transmembrane region" description="Helical" evidence="2">
    <location>
        <begin position="439"/>
        <end position="458"/>
    </location>
</feature>
<name>A0ABX2SLX6_9ACTN</name>
<proteinExistence type="predicted"/>
<evidence type="ECO:0000313" key="5">
    <source>
        <dbReference type="EMBL" id="NYI38514.1"/>
    </source>
</evidence>
<evidence type="ECO:0000259" key="4">
    <source>
        <dbReference type="Pfam" id="PF20990"/>
    </source>
</evidence>
<evidence type="ECO:0000259" key="3">
    <source>
        <dbReference type="Pfam" id="PF09972"/>
    </source>
</evidence>
<dbReference type="Pfam" id="PF09972">
    <property type="entry name" value="DUF2207"/>
    <property type="match status" value="1"/>
</dbReference>
<evidence type="ECO:0008006" key="7">
    <source>
        <dbReference type="Google" id="ProtNLM"/>
    </source>
</evidence>
<evidence type="ECO:0000256" key="2">
    <source>
        <dbReference type="SAM" id="Phobius"/>
    </source>
</evidence>
<evidence type="ECO:0000256" key="1">
    <source>
        <dbReference type="SAM" id="MobiDB-lite"/>
    </source>
</evidence>
<dbReference type="Proteomes" id="UP000587211">
    <property type="component" value="Unassembled WGS sequence"/>
</dbReference>
<dbReference type="Pfam" id="PF20990">
    <property type="entry name" value="DUF2207_C"/>
    <property type="match status" value="1"/>
</dbReference>
<dbReference type="InterPro" id="IPR018702">
    <property type="entry name" value="DUF2207"/>
</dbReference>
<protein>
    <recommendedName>
        <fullName evidence="7">DUF2207 domain-containing protein</fullName>
    </recommendedName>
</protein>
<feature type="transmembrane region" description="Helical" evidence="2">
    <location>
        <begin position="414"/>
        <end position="433"/>
    </location>
</feature>
<evidence type="ECO:0000313" key="6">
    <source>
        <dbReference type="Proteomes" id="UP000587211"/>
    </source>
</evidence>
<feature type="domain" description="Predicted membrane protein YciQ-like C-terminal" evidence="4">
    <location>
        <begin position="294"/>
        <end position="517"/>
    </location>
</feature>
<feature type="region of interest" description="Disordered" evidence="1">
    <location>
        <begin position="571"/>
        <end position="593"/>
    </location>
</feature>
<keyword evidence="6" id="KW-1185">Reference proteome</keyword>
<keyword evidence="2" id="KW-1133">Transmembrane helix</keyword>
<feature type="compositionally biased region" description="Gly residues" evidence="1">
    <location>
        <begin position="572"/>
        <end position="593"/>
    </location>
</feature>
<gene>
    <name evidence="5" type="ORF">BJ975_001889</name>
</gene>
<comment type="caution">
    <text evidence="5">The sequence shown here is derived from an EMBL/GenBank/DDBJ whole genome shotgun (WGS) entry which is preliminary data.</text>
</comment>
<feature type="domain" description="DUF2207" evidence="3">
    <location>
        <begin position="39"/>
        <end position="235"/>
    </location>
</feature>
<dbReference type="RefSeq" id="WP_218845817.1">
    <property type="nucleotide sequence ID" value="NZ_BAAAMP010000020.1"/>
</dbReference>
<accession>A0ABX2SLX6</accession>
<dbReference type="EMBL" id="JACBZN010000001">
    <property type="protein sequence ID" value="NYI38514.1"/>
    <property type="molecule type" value="Genomic_DNA"/>
</dbReference>
<sequence length="593" mass="62749">MARLVLRLVTAVILAGLLLVPALATMGGSSSTGVADPVTITSYRATYDVDADGTLHASETITADFPWGRHGIFRYWDRSDQGDHTVRYHPKDVRIRLDGEPVPVSRSWEQGRRFRVAKIGDPNTYLAAGTHTYTIDYRIDGVLGPNPESLADSSASWTGGESDRAELVWQVVAAGWSMPISVADLRVSLPQPTDRLECSIGDGRPCTVEGEGSRELRITATDLAPHTAVVVRAAMDSPAPDRAHVPWSIGWDRMLGSSLPALAVVVLISAVALLVGYLLERTTRERVPGLPVLFEPPEGLGPVQTAYVTDERVPRHALTATLLHLAEQQHVDLRQHGKDWTVTSHVDPATWDRLDPVAREVVSGLDLRGEGRTFTADGSIESGKRLSAVKTALPGVARAWGTTSRTVVPASHEWLWRALLVVAIGVVIGGTFVGVTGLYLMPFAAFAIGSVGVLMPGVGRRRTREGRELWSRAGGFERFLSTDAAKDRFDFSGREDLYTAFIPYAVAFGVADLWARKYETATGLPAPVPVWYGGTTGGGTVGASGAAAFSSFESALSSSIGAYTASVSSSSSGGGGGGGFSGGGGGGGGGGSW</sequence>
<feature type="transmembrane region" description="Helical" evidence="2">
    <location>
        <begin position="259"/>
        <end position="279"/>
    </location>
</feature>
<keyword evidence="2" id="KW-0472">Membrane</keyword>
<organism evidence="5 6">
    <name type="scientific">Aeromicrobium tamlense</name>
    <dbReference type="NCBI Taxonomy" id="375541"/>
    <lineage>
        <taxon>Bacteria</taxon>
        <taxon>Bacillati</taxon>
        <taxon>Actinomycetota</taxon>
        <taxon>Actinomycetes</taxon>
        <taxon>Propionibacteriales</taxon>
        <taxon>Nocardioidaceae</taxon>
        <taxon>Aeromicrobium</taxon>
    </lineage>
</organism>
<reference evidence="5 6" key="1">
    <citation type="submission" date="2020-07" db="EMBL/GenBank/DDBJ databases">
        <title>Sequencing the genomes of 1000 actinobacteria strains.</title>
        <authorList>
            <person name="Klenk H.-P."/>
        </authorList>
    </citation>
    <scope>NUCLEOTIDE SEQUENCE [LARGE SCALE GENOMIC DNA]</scope>
    <source>
        <strain evidence="5 6">DSM 19087</strain>
    </source>
</reference>